<evidence type="ECO:0000259" key="1">
    <source>
        <dbReference type="PROSITE" id="PS50835"/>
    </source>
</evidence>
<sequence length="210" mass="23124">MVEIPITTSTATSTFMDSEEFTNSEGPITKLNNSYDEISSPLSTNSTPNSFMITNSSNEAGNSMPQTLSSTDSILVPEYVLNLNVSSSFVSNCTDVEFYCEISSLKPIADNPIINSSVIWWTFRGQNVSSSTLPGGRVINRQDNTHLSILDIECAQFGVHDGDYRCHSSSLSSTEISGSQQFSITNSSNLHFEISVEDDHCKLYIKNYKK</sequence>
<reference evidence="2 3" key="1">
    <citation type="submission" date="2017-03" db="EMBL/GenBank/DDBJ databases">
        <title>Genome Survey of Euroglyphus maynei.</title>
        <authorList>
            <person name="Arlian L.G."/>
            <person name="Morgan M.S."/>
            <person name="Rider S.D."/>
        </authorList>
    </citation>
    <scope>NUCLEOTIDE SEQUENCE [LARGE SCALE GENOMIC DNA]</scope>
    <source>
        <strain evidence="2">Arlian Lab</strain>
        <tissue evidence="2">Whole body</tissue>
    </source>
</reference>
<dbReference type="Proteomes" id="UP000194236">
    <property type="component" value="Unassembled WGS sequence"/>
</dbReference>
<name>A0A1Y3B383_EURMA</name>
<dbReference type="PROSITE" id="PS50835">
    <property type="entry name" value="IG_LIKE"/>
    <property type="match status" value="1"/>
</dbReference>
<feature type="domain" description="Ig-like" evidence="1">
    <location>
        <begin position="77"/>
        <end position="183"/>
    </location>
</feature>
<dbReference type="EMBL" id="MUJZ01048752">
    <property type="protein sequence ID" value="OTF74086.1"/>
    <property type="molecule type" value="Genomic_DNA"/>
</dbReference>
<proteinExistence type="predicted"/>
<dbReference type="AlphaFoldDB" id="A0A1Y3B383"/>
<evidence type="ECO:0000313" key="3">
    <source>
        <dbReference type="Proteomes" id="UP000194236"/>
    </source>
</evidence>
<protein>
    <recommendedName>
        <fullName evidence="1">Ig-like domain-containing protein</fullName>
    </recommendedName>
</protein>
<gene>
    <name evidence="2" type="ORF">BLA29_003394</name>
</gene>
<comment type="caution">
    <text evidence="2">The sequence shown here is derived from an EMBL/GenBank/DDBJ whole genome shotgun (WGS) entry which is preliminary data.</text>
</comment>
<dbReference type="InterPro" id="IPR007110">
    <property type="entry name" value="Ig-like_dom"/>
</dbReference>
<accession>A0A1Y3B383</accession>
<evidence type="ECO:0000313" key="2">
    <source>
        <dbReference type="EMBL" id="OTF74086.1"/>
    </source>
</evidence>
<keyword evidence="3" id="KW-1185">Reference proteome</keyword>
<organism evidence="2 3">
    <name type="scientific">Euroglyphus maynei</name>
    <name type="common">Mayne's house dust mite</name>
    <dbReference type="NCBI Taxonomy" id="6958"/>
    <lineage>
        <taxon>Eukaryota</taxon>
        <taxon>Metazoa</taxon>
        <taxon>Ecdysozoa</taxon>
        <taxon>Arthropoda</taxon>
        <taxon>Chelicerata</taxon>
        <taxon>Arachnida</taxon>
        <taxon>Acari</taxon>
        <taxon>Acariformes</taxon>
        <taxon>Sarcoptiformes</taxon>
        <taxon>Astigmata</taxon>
        <taxon>Psoroptidia</taxon>
        <taxon>Analgoidea</taxon>
        <taxon>Pyroglyphidae</taxon>
        <taxon>Pyroglyphinae</taxon>
        <taxon>Euroglyphus</taxon>
    </lineage>
</organism>